<keyword evidence="3" id="KW-0808">Transferase</keyword>
<dbReference type="PATRIC" id="fig|106634.4.peg.2093"/>
<protein>
    <submittedName>
        <fullName evidence="3">Acyltransferase</fullName>
    </submittedName>
</protein>
<dbReference type="SUPFAM" id="SSF56317">
    <property type="entry name" value="Carbon-nitrogen hydrolase"/>
    <property type="match status" value="1"/>
</dbReference>
<evidence type="ECO:0000256" key="1">
    <source>
        <dbReference type="ARBA" id="ARBA00022801"/>
    </source>
</evidence>
<dbReference type="InterPro" id="IPR045254">
    <property type="entry name" value="Nit1/2_C-N_Hydrolase"/>
</dbReference>
<keyword evidence="1" id="KW-0378">Hydrolase</keyword>
<dbReference type="RefSeq" id="WP_018951097.1">
    <property type="nucleotide sequence ID" value="NZ_CP011367.1"/>
</dbReference>
<dbReference type="OrthoDB" id="9811121at2"/>
<dbReference type="EMBL" id="CP011367">
    <property type="protein sequence ID" value="AKJ95709.1"/>
    <property type="molecule type" value="Genomic_DNA"/>
</dbReference>
<dbReference type="PANTHER" id="PTHR23088">
    <property type="entry name" value="NITRILASE-RELATED"/>
    <property type="match status" value="1"/>
</dbReference>
<keyword evidence="3" id="KW-0012">Acyltransferase</keyword>
<dbReference type="STRING" id="106634.TVD_10220"/>
<accession>A0A0G3G5S5</accession>
<proteinExistence type="predicted"/>
<dbReference type="CDD" id="cd07572">
    <property type="entry name" value="nit"/>
    <property type="match status" value="1"/>
</dbReference>
<dbReference type="AlphaFoldDB" id="A0A0G3G5S5"/>
<evidence type="ECO:0000313" key="4">
    <source>
        <dbReference type="Proteomes" id="UP000064201"/>
    </source>
</evidence>
<dbReference type="Gene3D" id="3.60.110.10">
    <property type="entry name" value="Carbon-nitrogen hydrolase"/>
    <property type="match status" value="1"/>
</dbReference>
<gene>
    <name evidence="3" type="ORF">TVD_10220</name>
</gene>
<evidence type="ECO:0000313" key="3">
    <source>
        <dbReference type="EMBL" id="AKJ95709.1"/>
    </source>
</evidence>
<dbReference type="GO" id="GO:0016746">
    <property type="term" value="F:acyltransferase activity"/>
    <property type="evidence" value="ECO:0007669"/>
    <property type="project" value="UniProtKB-KW"/>
</dbReference>
<keyword evidence="4" id="KW-1185">Reference proteome</keyword>
<dbReference type="Proteomes" id="UP000064201">
    <property type="component" value="Chromosome"/>
</dbReference>
<evidence type="ECO:0000259" key="2">
    <source>
        <dbReference type="PROSITE" id="PS50263"/>
    </source>
</evidence>
<dbReference type="Pfam" id="PF00795">
    <property type="entry name" value="CN_hydrolase"/>
    <property type="match status" value="1"/>
</dbReference>
<dbReference type="InterPro" id="IPR036526">
    <property type="entry name" value="C-N_Hydrolase_sf"/>
</dbReference>
<name>A0A0G3G5S5_9GAMM</name>
<dbReference type="InterPro" id="IPR003010">
    <property type="entry name" value="C-N_Hydrolase"/>
</dbReference>
<organism evidence="3 4">
    <name type="scientific">Thioalkalivibrio versutus</name>
    <dbReference type="NCBI Taxonomy" id="106634"/>
    <lineage>
        <taxon>Bacteria</taxon>
        <taxon>Pseudomonadati</taxon>
        <taxon>Pseudomonadota</taxon>
        <taxon>Gammaproteobacteria</taxon>
        <taxon>Chromatiales</taxon>
        <taxon>Ectothiorhodospiraceae</taxon>
        <taxon>Thioalkalivibrio</taxon>
    </lineage>
</organism>
<sequence>MTQVAAIQMASGPQPQANLLEAKRLLQEAADKGARLAVLPENFAFMGMQDTDILGIAEVADGAGPLQAFLAEQARRLGLWIVGGTIPLQTPGSERVRSACLVFDDRGQQVARYDKIHLFDVCLPDSTEAYTESKVFERGEQVVVVDTPVGRMGLAICYDLRFPELFRALLDQNAEWVALPAAFTAQTGQAHWDVLLRARAIENQYYMLSAAQGGFHVNGRETYGHSALVDPWGRVVGQLQRNPGVLLANLDPTQAARIRSSFPAVDHRRLPCPGAI</sequence>
<dbReference type="GO" id="GO:0016811">
    <property type="term" value="F:hydrolase activity, acting on carbon-nitrogen (but not peptide) bonds, in linear amides"/>
    <property type="evidence" value="ECO:0007669"/>
    <property type="project" value="InterPro"/>
</dbReference>
<dbReference type="PROSITE" id="PS50263">
    <property type="entry name" value="CN_HYDROLASE"/>
    <property type="match status" value="1"/>
</dbReference>
<dbReference type="PANTHER" id="PTHR23088:SF27">
    <property type="entry name" value="DEAMINATED GLUTATHIONE AMIDASE"/>
    <property type="match status" value="1"/>
</dbReference>
<dbReference type="KEGG" id="tvr:TVD_10220"/>
<reference evidence="3 4" key="1">
    <citation type="submission" date="2015-04" db="EMBL/GenBank/DDBJ databases">
        <title>Complete Sequence for the Genome of the Thioalkalivibrio versutus D301.</title>
        <authorList>
            <person name="Mu T."/>
            <person name="Zhou J."/>
            <person name="Xu X."/>
        </authorList>
    </citation>
    <scope>NUCLEOTIDE SEQUENCE [LARGE SCALE GENOMIC DNA]</scope>
    <source>
        <strain evidence="3 4">D301</strain>
    </source>
</reference>
<feature type="domain" description="CN hydrolase" evidence="2">
    <location>
        <begin position="2"/>
        <end position="252"/>
    </location>
</feature>